<evidence type="ECO:0000256" key="13">
    <source>
        <dbReference type="ARBA" id="ARBA00022837"/>
    </source>
</evidence>
<dbReference type="PANTHER" id="PTHR40457">
    <property type="entry name" value="PHOSPHOLIPASE A1"/>
    <property type="match status" value="1"/>
</dbReference>
<dbReference type="RefSeq" id="WP_109722531.1">
    <property type="nucleotide sequence ID" value="NZ_MSZV01000143.1"/>
</dbReference>
<comment type="subunit">
    <text evidence="4 20">Homodimer; dimerization is reversible, and the dimeric form is the active one.</text>
</comment>
<dbReference type="PANTHER" id="PTHR40457:SF1">
    <property type="entry name" value="PHOSPHOLIPASE A1"/>
    <property type="match status" value="1"/>
</dbReference>
<dbReference type="PRINTS" id="PR01486">
    <property type="entry name" value="PHPHLIPASEA1"/>
</dbReference>
<comment type="similarity">
    <text evidence="3 20">Belongs to the phospholipase A1 family.</text>
</comment>
<feature type="binding site" description="in dimeric form" evidence="19">
    <location>
        <position position="238"/>
    </location>
    <ligand>
        <name>Ca(2+)</name>
        <dbReference type="ChEBI" id="CHEBI:29108"/>
        <label>1</label>
    </ligand>
</feature>
<keyword evidence="14 20" id="KW-0442">Lipid degradation</keyword>
<dbReference type="GO" id="GO:0005509">
    <property type="term" value="F:calcium ion binding"/>
    <property type="evidence" value="ECO:0007669"/>
    <property type="project" value="TreeGrafter"/>
</dbReference>
<dbReference type="EMBL" id="QGHC01000003">
    <property type="protein sequence ID" value="PWK91941.1"/>
    <property type="molecule type" value="Genomic_DNA"/>
</dbReference>
<feature type="binding site" description="in dimeric form" evidence="19">
    <location>
        <position position="197"/>
    </location>
    <ligand>
        <name>Ca(2+)</name>
        <dbReference type="ChEBI" id="CHEBI:29108"/>
        <label>1</label>
    </ligand>
</feature>
<keyword evidence="17 20" id="KW-0998">Cell outer membrane</keyword>
<dbReference type="OrthoDB" id="188433at2"/>
<accession>A0A316IF87</accession>
<keyword evidence="11 20" id="KW-0732">Signal</keyword>
<keyword evidence="12 20" id="KW-0378">Hydrolase</keyword>
<evidence type="ECO:0000256" key="17">
    <source>
        <dbReference type="ARBA" id="ARBA00023237"/>
    </source>
</evidence>
<keyword evidence="13 19" id="KW-0106">Calcium</keyword>
<evidence type="ECO:0000256" key="5">
    <source>
        <dbReference type="ARBA" id="ARBA00013179"/>
    </source>
</evidence>
<evidence type="ECO:0000256" key="2">
    <source>
        <dbReference type="ARBA" id="ARBA00001604"/>
    </source>
</evidence>
<keyword evidence="15 20" id="KW-0443">Lipid metabolism</keyword>
<keyword evidence="22" id="KW-1185">Reference proteome</keyword>
<evidence type="ECO:0000256" key="14">
    <source>
        <dbReference type="ARBA" id="ARBA00022963"/>
    </source>
</evidence>
<protein>
    <recommendedName>
        <fullName evidence="7 20">Phospholipase A1</fullName>
        <ecNumber evidence="5 20">3.1.1.32</ecNumber>
        <ecNumber evidence="6 20">3.1.1.4</ecNumber>
    </recommendedName>
    <alternativeName>
        <fullName evidence="20">Phosphatidylcholine 1-acylhydrolase</fullName>
    </alternativeName>
</protein>
<evidence type="ECO:0000256" key="20">
    <source>
        <dbReference type="RuleBase" id="RU366027"/>
    </source>
</evidence>
<keyword evidence="9" id="KW-0812">Transmembrane</keyword>
<dbReference type="CDD" id="cd00541">
    <property type="entry name" value="OMPLA"/>
    <property type="match status" value="1"/>
</dbReference>
<keyword evidence="8" id="KW-1134">Transmembrane beta strand</keyword>
<evidence type="ECO:0000256" key="10">
    <source>
        <dbReference type="ARBA" id="ARBA00022723"/>
    </source>
</evidence>
<dbReference type="EC" id="3.1.1.4" evidence="6 20"/>
<evidence type="ECO:0000256" key="18">
    <source>
        <dbReference type="PIRSR" id="PIRSR603187-1"/>
    </source>
</evidence>
<organism evidence="21 22">
    <name type="scientific">Fulvimonas soli</name>
    <dbReference type="NCBI Taxonomy" id="155197"/>
    <lineage>
        <taxon>Bacteria</taxon>
        <taxon>Pseudomonadati</taxon>
        <taxon>Pseudomonadota</taxon>
        <taxon>Gammaproteobacteria</taxon>
        <taxon>Lysobacterales</taxon>
        <taxon>Rhodanobacteraceae</taxon>
        <taxon>Fulvimonas</taxon>
    </lineage>
</organism>
<gene>
    <name evidence="21" type="ORF">C7456_10360</name>
</gene>
<evidence type="ECO:0000256" key="1">
    <source>
        <dbReference type="ARBA" id="ARBA00000111"/>
    </source>
</evidence>
<evidence type="ECO:0000256" key="9">
    <source>
        <dbReference type="ARBA" id="ARBA00022692"/>
    </source>
</evidence>
<evidence type="ECO:0000256" key="4">
    <source>
        <dbReference type="ARBA" id="ARBA00011702"/>
    </source>
</evidence>
<evidence type="ECO:0000256" key="15">
    <source>
        <dbReference type="ARBA" id="ARBA00023098"/>
    </source>
</evidence>
<reference evidence="21 22" key="1">
    <citation type="submission" date="2018-05" db="EMBL/GenBank/DDBJ databases">
        <title>Genomic Encyclopedia of Type Strains, Phase IV (KMG-IV): sequencing the most valuable type-strain genomes for metagenomic binning, comparative biology and taxonomic classification.</title>
        <authorList>
            <person name="Goeker M."/>
        </authorList>
    </citation>
    <scope>NUCLEOTIDE SEQUENCE [LARGE SCALE GENOMIC DNA]</scope>
    <source>
        <strain evidence="21 22">DSM 14263</strain>
    </source>
</reference>
<dbReference type="GO" id="GO:0008970">
    <property type="term" value="F:phospholipase A1 activity"/>
    <property type="evidence" value="ECO:0007669"/>
    <property type="project" value="UniProtKB-EC"/>
</dbReference>
<sequence length="366" mass="40751">MSSARIVIPLASLCAALAPAAALAQNPDPMDIRACTAIESDAQRLACYDHATGRVNLPVAHKRSDAAAQAPSVFSHEGAAPAGRDVAAANPEVARPLSLLDSRWELSPESKLGTFNLRGYRPLYVMPVFATSNQNTRPQSPNPNNTVQSPQSLDTVEAKFQLSLKTKVWQGVFGDTGDLWVGYTQSSRWQVYNSDNSRPFRETNYEPEAMLVFETHYRVLGWDGRLLGIGIDHESNGRADPLSRSWNRVIADIGFERDGWTVMFRPWWRVPEDRKDDDNPDISDYMGRGDVQIVREAGSQEFGMMLRHSFRGGSNSHGAAQFTWSFPIAGNLRGYMELFKGYGESLIDYNHNATYLGLGISLLDWY</sequence>
<proteinExistence type="inferred from homology"/>
<comment type="cofactor">
    <cofactor evidence="20">
        <name>Ca(2+)</name>
        <dbReference type="ChEBI" id="CHEBI:29108"/>
    </cofactor>
    <text evidence="20">Binds 1 Ca(2+) ion per monomer. In the dimeric form the Ca(2+) is bound by different amino acids with binding of each Ca(2+) shared with ligands coming from each monomer. The Ca(2+) ion may have a role in catalysis.</text>
</comment>
<dbReference type="Pfam" id="PF02253">
    <property type="entry name" value="PLA1"/>
    <property type="match status" value="1"/>
</dbReference>
<evidence type="ECO:0000256" key="3">
    <source>
        <dbReference type="ARBA" id="ARBA00010525"/>
    </source>
</evidence>
<dbReference type="SUPFAM" id="SSF56931">
    <property type="entry name" value="Outer membrane phospholipase A (OMPLA)"/>
    <property type="match status" value="1"/>
</dbReference>
<comment type="catalytic activity">
    <reaction evidence="2 20">
        <text>a 1,2-diacyl-sn-glycero-3-phosphocholine + H2O = a 1-acyl-sn-glycero-3-phosphocholine + a fatty acid + H(+)</text>
        <dbReference type="Rhea" id="RHEA:15801"/>
        <dbReference type="ChEBI" id="CHEBI:15377"/>
        <dbReference type="ChEBI" id="CHEBI:15378"/>
        <dbReference type="ChEBI" id="CHEBI:28868"/>
        <dbReference type="ChEBI" id="CHEBI:57643"/>
        <dbReference type="ChEBI" id="CHEBI:58168"/>
        <dbReference type="EC" id="3.1.1.4"/>
    </reaction>
</comment>
<evidence type="ECO:0000256" key="11">
    <source>
        <dbReference type="ARBA" id="ARBA00022729"/>
    </source>
</evidence>
<keyword evidence="16" id="KW-0472">Membrane</keyword>
<evidence type="ECO:0000256" key="6">
    <source>
        <dbReference type="ARBA" id="ARBA00013278"/>
    </source>
</evidence>
<dbReference type="EC" id="3.1.1.32" evidence="5 20"/>
<feature type="binding site" description="in dimeric form" evidence="19">
    <location>
        <position position="243"/>
    </location>
    <ligand>
        <name>Ca(2+)</name>
        <dbReference type="ChEBI" id="CHEBI:29108"/>
        <label>1</label>
    </ligand>
</feature>
<comment type="function">
    <text evidence="20">Hydrolysis of phosphatidylcholine with phospholipase A2 (EC 3.1.1.4) and phospholipase A1 (EC 3.1.1.32) activities.</text>
</comment>
<feature type="active site" description="Proton acceptor" evidence="18">
    <location>
        <position position="233"/>
    </location>
</feature>
<comment type="catalytic activity">
    <reaction evidence="1 20">
        <text>a 1,2-diacyl-sn-glycero-3-phosphocholine + H2O = a 2-acyl-sn-glycero-3-phosphocholine + a fatty acid + H(+)</text>
        <dbReference type="Rhea" id="RHEA:18689"/>
        <dbReference type="ChEBI" id="CHEBI:15377"/>
        <dbReference type="ChEBI" id="CHEBI:15378"/>
        <dbReference type="ChEBI" id="CHEBI:28868"/>
        <dbReference type="ChEBI" id="CHEBI:57643"/>
        <dbReference type="ChEBI" id="CHEBI:57875"/>
        <dbReference type="EC" id="3.1.1.32"/>
    </reaction>
</comment>
<dbReference type="Proteomes" id="UP000245812">
    <property type="component" value="Unassembled WGS sequence"/>
</dbReference>
<evidence type="ECO:0000256" key="7">
    <source>
        <dbReference type="ARBA" id="ARBA00021726"/>
    </source>
</evidence>
<feature type="signal peptide" evidence="20">
    <location>
        <begin position="1"/>
        <end position="24"/>
    </location>
</feature>
<dbReference type="GO" id="GO:0016042">
    <property type="term" value="P:lipid catabolic process"/>
    <property type="evidence" value="ECO:0007669"/>
    <property type="project" value="UniProtKB-KW"/>
</dbReference>
<feature type="binding site" description="in dimeric form" evidence="19">
    <location>
        <position position="278"/>
    </location>
    <ligand>
        <name>Ca(2+)</name>
        <dbReference type="ChEBI" id="CHEBI:29108"/>
        <label>1</label>
    </ligand>
</feature>
<name>A0A316IF87_9GAMM</name>
<evidence type="ECO:0000256" key="8">
    <source>
        <dbReference type="ARBA" id="ARBA00022452"/>
    </source>
</evidence>
<feature type="active site" description="Nucleophile" evidence="18">
    <location>
        <position position="235"/>
    </location>
</feature>
<evidence type="ECO:0000256" key="12">
    <source>
        <dbReference type="ARBA" id="ARBA00022801"/>
    </source>
</evidence>
<dbReference type="InterPro" id="IPR036541">
    <property type="entry name" value="PLipase_A1_sf"/>
</dbReference>
<dbReference type="GO" id="GO:0004623">
    <property type="term" value="F:phospholipase A2 activity"/>
    <property type="evidence" value="ECO:0007669"/>
    <property type="project" value="UniProtKB-EC"/>
</dbReference>
<evidence type="ECO:0000256" key="19">
    <source>
        <dbReference type="PIRSR" id="PIRSR603187-2"/>
    </source>
</evidence>
<dbReference type="Gene3D" id="2.40.230.10">
    <property type="entry name" value="Phospholipase A1"/>
    <property type="match status" value="1"/>
</dbReference>
<dbReference type="AlphaFoldDB" id="A0A316IF87"/>
<keyword evidence="10 19" id="KW-0479">Metal-binding</keyword>
<evidence type="ECO:0000313" key="22">
    <source>
        <dbReference type="Proteomes" id="UP000245812"/>
    </source>
</evidence>
<dbReference type="InterPro" id="IPR003187">
    <property type="entry name" value="PLipase_A1"/>
</dbReference>
<evidence type="ECO:0000256" key="16">
    <source>
        <dbReference type="ARBA" id="ARBA00023136"/>
    </source>
</evidence>
<evidence type="ECO:0000313" key="21">
    <source>
        <dbReference type="EMBL" id="PWK91941.1"/>
    </source>
</evidence>
<dbReference type="GO" id="GO:0009279">
    <property type="term" value="C:cell outer membrane"/>
    <property type="evidence" value="ECO:0007669"/>
    <property type="project" value="UniProtKB-SubCell"/>
</dbReference>
<feature type="chain" id="PRO_5019617929" description="Phospholipase A1" evidence="20">
    <location>
        <begin position="25"/>
        <end position="366"/>
    </location>
</feature>
<comment type="subcellular location">
    <subcellularLocation>
        <location evidence="20">Cell outer membrane</location>
        <topology evidence="20">Multi-pass membrane protein</topology>
    </subcellularLocation>
    <text evidence="20">One of the very few enzymes located there.</text>
</comment>
<comment type="caution">
    <text evidence="21">The sequence shown here is derived from an EMBL/GenBank/DDBJ whole genome shotgun (WGS) entry which is preliminary data.</text>
</comment>